<dbReference type="PANTHER" id="PTHR22911:SF79">
    <property type="entry name" value="MOBA-LIKE NTP TRANSFERASE DOMAIN-CONTAINING PROTEIN"/>
    <property type="match status" value="1"/>
</dbReference>
<feature type="transmembrane region" description="Helical" evidence="1">
    <location>
        <begin position="199"/>
        <end position="221"/>
    </location>
</feature>
<dbReference type="AlphaFoldDB" id="A0A161QXQ3"/>
<dbReference type="Proteomes" id="UP000075787">
    <property type="component" value="Unassembled WGS sequence"/>
</dbReference>
<accession>A0A161QXQ3</accession>
<reference evidence="3 4" key="1">
    <citation type="submission" date="2015-12" db="EMBL/GenBank/DDBJ databases">
        <title>Genome sequence of Tistrella mobilis MCCC 1A02139.</title>
        <authorList>
            <person name="Lu L."/>
            <person name="Lai Q."/>
            <person name="Shao Z."/>
            <person name="Qian P."/>
        </authorList>
    </citation>
    <scope>NUCLEOTIDE SEQUENCE [LARGE SCALE GENOMIC DNA]</scope>
    <source>
        <strain evidence="3 4">MCCC 1A02139</strain>
    </source>
</reference>
<evidence type="ECO:0000259" key="2">
    <source>
        <dbReference type="Pfam" id="PF00892"/>
    </source>
</evidence>
<feature type="domain" description="EamA" evidence="2">
    <location>
        <begin position="173"/>
        <end position="304"/>
    </location>
</feature>
<organism evidence="3 4">
    <name type="scientific">Tistrella mobilis</name>
    <dbReference type="NCBI Taxonomy" id="171437"/>
    <lineage>
        <taxon>Bacteria</taxon>
        <taxon>Pseudomonadati</taxon>
        <taxon>Pseudomonadota</taxon>
        <taxon>Alphaproteobacteria</taxon>
        <taxon>Geminicoccales</taxon>
        <taxon>Geminicoccaceae</taxon>
        <taxon>Tistrella</taxon>
    </lineage>
</organism>
<feature type="transmembrane region" description="Helical" evidence="1">
    <location>
        <begin position="289"/>
        <end position="306"/>
    </location>
</feature>
<dbReference type="SUPFAM" id="SSF103481">
    <property type="entry name" value="Multidrug resistance efflux transporter EmrE"/>
    <property type="match status" value="2"/>
</dbReference>
<evidence type="ECO:0000313" key="3">
    <source>
        <dbReference type="EMBL" id="KYO49276.1"/>
    </source>
</evidence>
<feature type="transmembrane region" description="Helical" evidence="1">
    <location>
        <begin position="145"/>
        <end position="161"/>
    </location>
</feature>
<dbReference type="GeneID" id="97244093"/>
<dbReference type="EMBL" id="LPZR01000229">
    <property type="protein sequence ID" value="KYO49276.1"/>
    <property type="molecule type" value="Genomic_DNA"/>
</dbReference>
<dbReference type="GO" id="GO:0016020">
    <property type="term" value="C:membrane"/>
    <property type="evidence" value="ECO:0007669"/>
    <property type="project" value="InterPro"/>
</dbReference>
<feature type="transmembrane region" description="Helical" evidence="1">
    <location>
        <begin position="12"/>
        <end position="42"/>
    </location>
</feature>
<dbReference type="Pfam" id="PF00892">
    <property type="entry name" value="EamA"/>
    <property type="match status" value="2"/>
</dbReference>
<dbReference type="RefSeq" id="WP_062770426.1">
    <property type="nucleotide sequence ID" value="NZ_CP121045.1"/>
</dbReference>
<name>A0A161QXQ3_9PROT</name>
<feature type="transmembrane region" description="Helical" evidence="1">
    <location>
        <begin position="48"/>
        <end position="68"/>
    </location>
</feature>
<dbReference type="PANTHER" id="PTHR22911">
    <property type="entry name" value="ACYL-MALONYL CONDENSING ENZYME-RELATED"/>
    <property type="match status" value="1"/>
</dbReference>
<keyword evidence="1" id="KW-1133">Transmembrane helix</keyword>
<feature type="transmembrane region" description="Helical" evidence="1">
    <location>
        <begin position="89"/>
        <end position="107"/>
    </location>
</feature>
<feature type="transmembrane region" description="Helical" evidence="1">
    <location>
        <begin position="227"/>
        <end position="248"/>
    </location>
</feature>
<evidence type="ECO:0000256" key="1">
    <source>
        <dbReference type="SAM" id="Phobius"/>
    </source>
</evidence>
<feature type="transmembrane region" description="Helical" evidence="1">
    <location>
        <begin position="173"/>
        <end position="192"/>
    </location>
</feature>
<gene>
    <name evidence="3" type="ORF">AUP44_17895</name>
</gene>
<proteinExistence type="predicted"/>
<keyword evidence="1" id="KW-0812">Transmembrane</keyword>
<sequence length="325" mass="32418">MISSSPAIPGGGRLVVATAAGTGMAWLMMIAAVVCLAFVPFLVRAADVGPGAAGFWRMVLALPLLAAWSATIDRRQPVAIPASGARRRGFLAAIAAGLAFTGDLFFFHRAIGTTTVANAALLCQLAPVMVVAALWIFGGERPGRGLIAGLGLALAGAWLLVRDTGDRAGADIMGDLSAVAAAACYAAYLIAIKAARRSIAAGATMLVTTAVSAVGLGLLAVASGEVLIPSSLAGWAAVAALGILAHAGGQGLATAALGRLPVGAASLLLLIQPVITAAFGWPIEGEMPSLVQVAGAMLLLAALATANPAVRPAWRRTGPAPLAAR</sequence>
<feature type="domain" description="EamA" evidence="2">
    <location>
        <begin position="26"/>
        <end position="161"/>
    </location>
</feature>
<feature type="transmembrane region" description="Helical" evidence="1">
    <location>
        <begin position="119"/>
        <end position="138"/>
    </location>
</feature>
<feature type="transmembrane region" description="Helical" evidence="1">
    <location>
        <begin position="260"/>
        <end position="283"/>
    </location>
</feature>
<evidence type="ECO:0000313" key="4">
    <source>
        <dbReference type="Proteomes" id="UP000075787"/>
    </source>
</evidence>
<comment type="caution">
    <text evidence="3">The sequence shown here is derived from an EMBL/GenBank/DDBJ whole genome shotgun (WGS) entry which is preliminary data.</text>
</comment>
<dbReference type="InterPro" id="IPR000620">
    <property type="entry name" value="EamA_dom"/>
</dbReference>
<protein>
    <recommendedName>
        <fullName evidence="2">EamA domain-containing protein</fullName>
    </recommendedName>
</protein>
<dbReference type="InterPro" id="IPR037185">
    <property type="entry name" value="EmrE-like"/>
</dbReference>
<keyword evidence="1" id="KW-0472">Membrane</keyword>